<dbReference type="PANTHER" id="PTHR30164">
    <property type="entry name" value="MTFA PEPTIDASE"/>
    <property type="match status" value="1"/>
</dbReference>
<accession>A0ABV2B082</accession>
<sequence length="273" mass="29282">MNIAGATLVLAGALVVAAGIIAYPRLRALGRGTPTLAGDEHARLFERLPWAALLDDRQRDRLAMLAAQMLAEVRFVGCNGLDVTRDMELVIASQASLLCLGAQPGVFDLPGEILIYPDAFYIPQTLPDEQGLVDDLPMLASGEAWDSGRVILAWAEIEQALAGADHNVILHEFAHLLDFAAPQNEGAPPMADVDSWSQAFGAAFEQLRDEGSPVLDIYGAENPTEFFAVAVEAFFQRGAALKEAHPAIHQLMAAYFDLDTAATAPDFSASTPR</sequence>
<organism evidence="1 2">
    <name type="scientific">Salinisphaera dokdonensis CL-ES53</name>
    <dbReference type="NCBI Taxonomy" id="1304272"/>
    <lineage>
        <taxon>Bacteria</taxon>
        <taxon>Pseudomonadati</taxon>
        <taxon>Pseudomonadota</taxon>
        <taxon>Gammaproteobacteria</taxon>
        <taxon>Salinisphaerales</taxon>
        <taxon>Salinisphaeraceae</taxon>
        <taxon>Salinisphaera</taxon>
    </lineage>
</organism>
<keyword evidence="2" id="KW-1185">Reference proteome</keyword>
<gene>
    <name evidence="1" type="ORF">SADO_08502</name>
</gene>
<name>A0ABV2B082_9GAMM</name>
<protein>
    <recommendedName>
        <fullName evidence="3">Zinc-dependent peptidase</fullName>
    </recommendedName>
</protein>
<dbReference type="PANTHER" id="PTHR30164:SF2">
    <property type="entry name" value="PROTEIN MTFA"/>
    <property type="match status" value="1"/>
</dbReference>
<dbReference type="CDD" id="cd20169">
    <property type="entry name" value="Peptidase_M90_mtfA"/>
    <property type="match status" value="1"/>
</dbReference>
<dbReference type="Gene3D" id="3.40.390.10">
    <property type="entry name" value="Collagenase (Catalytic Domain)"/>
    <property type="match status" value="1"/>
</dbReference>
<dbReference type="InterPro" id="IPR024079">
    <property type="entry name" value="MetalloPept_cat_dom_sf"/>
</dbReference>
<dbReference type="Proteomes" id="UP001460888">
    <property type="component" value="Unassembled WGS sequence"/>
</dbReference>
<proteinExistence type="predicted"/>
<comment type="caution">
    <text evidence="1">The sequence shown here is derived from an EMBL/GenBank/DDBJ whole genome shotgun (WGS) entry which is preliminary data.</text>
</comment>
<evidence type="ECO:0000313" key="2">
    <source>
        <dbReference type="Proteomes" id="UP001460888"/>
    </source>
</evidence>
<evidence type="ECO:0000313" key="1">
    <source>
        <dbReference type="EMBL" id="MES1929283.1"/>
    </source>
</evidence>
<reference evidence="1 2" key="1">
    <citation type="submission" date="2013-03" db="EMBL/GenBank/DDBJ databases">
        <title>Salinisphaera dokdonensis CL-ES53 Genome Sequencing.</title>
        <authorList>
            <person name="Li C."/>
            <person name="Lai Q."/>
            <person name="Shao Z."/>
        </authorList>
    </citation>
    <scope>NUCLEOTIDE SEQUENCE [LARGE SCALE GENOMIC DNA]</scope>
    <source>
        <strain evidence="1 2">CL-ES53</strain>
    </source>
</reference>
<dbReference type="InterPro" id="IPR042252">
    <property type="entry name" value="MtfA_N"/>
</dbReference>
<dbReference type="EMBL" id="APND01000002">
    <property type="protein sequence ID" value="MES1929283.1"/>
    <property type="molecule type" value="Genomic_DNA"/>
</dbReference>
<dbReference type="InterPro" id="IPR010384">
    <property type="entry name" value="MtfA_fam"/>
</dbReference>
<dbReference type="RefSeq" id="WP_353110774.1">
    <property type="nucleotide sequence ID" value="NZ_APND01000002.1"/>
</dbReference>
<evidence type="ECO:0008006" key="3">
    <source>
        <dbReference type="Google" id="ProtNLM"/>
    </source>
</evidence>
<dbReference type="SUPFAM" id="SSF55486">
    <property type="entry name" value="Metalloproteases ('zincins'), catalytic domain"/>
    <property type="match status" value="1"/>
</dbReference>
<dbReference type="Pfam" id="PF06167">
    <property type="entry name" value="Peptidase_M90"/>
    <property type="match status" value="1"/>
</dbReference>
<dbReference type="Gene3D" id="1.10.472.150">
    <property type="entry name" value="Glucose-regulated metallo-peptidase M90, N-terminal domain"/>
    <property type="match status" value="1"/>
</dbReference>